<protein>
    <submittedName>
        <fullName evidence="2">Uncharacterized protein</fullName>
    </submittedName>
</protein>
<dbReference type="EMBL" id="GECZ01029491">
    <property type="protein sequence ID" value="JAS40278.1"/>
    <property type="molecule type" value="Transcribed_RNA"/>
</dbReference>
<feature type="non-terminal residue" evidence="2">
    <location>
        <position position="1"/>
    </location>
</feature>
<proteinExistence type="predicted"/>
<evidence type="ECO:0000256" key="1">
    <source>
        <dbReference type="SAM" id="MobiDB-lite"/>
    </source>
</evidence>
<evidence type="ECO:0000313" key="2">
    <source>
        <dbReference type="EMBL" id="JAS40278.1"/>
    </source>
</evidence>
<reference evidence="2" key="1">
    <citation type="submission" date="2015-11" db="EMBL/GenBank/DDBJ databases">
        <title>De novo transcriptome assembly of four potential Pierce s Disease insect vectors from Arizona vineyards.</title>
        <authorList>
            <person name="Tassone E.E."/>
        </authorList>
    </citation>
    <scope>NUCLEOTIDE SEQUENCE</scope>
</reference>
<feature type="region of interest" description="Disordered" evidence="1">
    <location>
        <begin position="172"/>
        <end position="207"/>
    </location>
</feature>
<sequence length="207" mass="23555">LVRIFLCVCPTRCLRRRFRHRHRRKHQSAGAQLNRHGFQSDKCTDYYRHLPYNRAAQDFMLEQPKKNKKRVSIIPAGQSEKVLSPPRQIPQINVPSFVSSPDKDNLIELTKLGNSLEDMHSISSEDSFNENLLLAEKDKDAASAERLARLKSTLTFDDPELHEVNRAVTRIDEEDSELLEDSAPTSPMLAAESHELVLSPAKLQSGD</sequence>
<gene>
    <name evidence="2" type="ORF">g.1628</name>
</gene>
<name>A0A1B6EQU5_9HEMI</name>
<organism evidence="2">
    <name type="scientific">Cuerna arida</name>
    <dbReference type="NCBI Taxonomy" id="1464854"/>
    <lineage>
        <taxon>Eukaryota</taxon>
        <taxon>Metazoa</taxon>
        <taxon>Ecdysozoa</taxon>
        <taxon>Arthropoda</taxon>
        <taxon>Hexapoda</taxon>
        <taxon>Insecta</taxon>
        <taxon>Pterygota</taxon>
        <taxon>Neoptera</taxon>
        <taxon>Paraneoptera</taxon>
        <taxon>Hemiptera</taxon>
        <taxon>Auchenorrhyncha</taxon>
        <taxon>Membracoidea</taxon>
        <taxon>Cicadellidae</taxon>
        <taxon>Cicadellinae</taxon>
        <taxon>Proconiini</taxon>
        <taxon>Cuerna</taxon>
    </lineage>
</organism>
<dbReference type="AlphaFoldDB" id="A0A1B6EQU5"/>
<accession>A0A1B6EQU5</accession>